<dbReference type="InterPro" id="IPR006652">
    <property type="entry name" value="Kelch_1"/>
</dbReference>
<dbReference type="AlphaFoldDB" id="A7RP55"/>
<dbReference type="Pfam" id="PF07707">
    <property type="entry name" value="BACK"/>
    <property type="match status" value="1"/>
</dbReference>
<dbReference type="InterPro" id="IPR011043">
    <property type="entry name" value="Gal_Oxase/kelch_b-propeller"/>
</dbReference>
<dbReference type="Pfam" id="PF00651">
    <property type="entry name" value="BTB"/>
    <property type="match status" value="1"/>
</dbReference>
<dbReference type="SUPFAM" id="SSF54695">
    <property type="entry name" value="POZ domain"/>
    <property type="match status" value="1"/>
</dbReference>
<keyword evidence="1" id="KW-0880">Kelch repeat</keyword>
<dbReference type="PANTHER" id="PTHR24412:SF441">
    <property type="entry name" value="KELCH-LIKE PROTEIN 28"/>
    <property type="match status" value="1"/>
</dbReference>
<evidence type="ECO:0000259" key="3">
    <source>
        <dbReference type="PROSITE" id="PS50097"/>
    </source>
</evidence>
<keyword evidence="2" id="KW-0677">Repeat</keyword>
<protein>
    <recommendedName>
        <fullName evidence="3">BTB domain-containing protein</fullName>
    </recommendedName>
</protein>
<dbReference type="KEGG" id="nve:5518989"/>
<dbReference type="FunFam" id="1.25.40.420:FF:000001">
    <property type="entry name" value="Kelch-like family member 12"/>
    <property type="match status" value="1"/>
</dbReference>
<dbReference type="Proteomes" id="UP000001593">
    <property type="component" value="Unassembled WGS sequence"/>
</dbReference>
<dbReference type="OMA" id="TAGMMYC"/>
<dbReference type="HOGENOM" id="CLU_004253_14_2_1"/>
<accession>A7RP55</accession>
<dbReference type="Pfam" id="PF01344">
    <property type="entry name" value="Kelch_1"/>
    <property type="match status" value="6"/>
</dbReference>
<dbReference type="PANTHER" id="PTHR24412">
    <property type="entry name" value="KELCH PROTEIN"/>
    <property type="match status" value="1"/>
</dbReference>
<dbReference type="InterPro" id="IPR011333">
    <property type="entry name" value="SKP1/BTB/POZ_sf"/>
</dbReference>
<feature type="domain" description="BTB" evidence="3">
    <location>
        <begin position="32"/>
        <end position="99"/>
    </location>
</feature>
<dbReference type="FunFam" id="3.30.710.10:FF:000001">
    <property type="entry name" value="Kelch-like family member 20"/>
    <property type="match status" value="1"/>
</dbReference>
<dbReference type="InterPro" id="IPR017096">
    <property type="entry name" value="BTB-kelch_protein"/>
</dbReference>
<dbReference type="GO" id="GO:0043161">
    <property type="term" value="P:proteasome-mediated ubiquitin-dependent protein catabolic process"/>
    <property type="evidence" value="ECO:0000318"/>
    <property type="project" value="GO_Central"/>
</dbReference>
<dbReference type="PhylomeDB" id="A7RP55"/>
<dbReference type="eggNOG" id="KOG4441">
    <property type="taxonomic scope" value="Eukaryota"/>
</dbReference>
<dbReference type="SMART" id="SM00875">
    <property type="entry name" value="BACK"/>
    <property type="match status" value="1"/>
</dbReference>
<dbReference type="EMBL" id="DS469524">
    <property type="protein sequence ID" value="EDO46854.1"/>
    <property type="molecule type" value="Genomic_DNA"/>
</dbReference>
<dbReference type="GO" id="GO:1990756">
    <property type="term" value="F:ubiquitin-like ligase-substrate adaptor activity"/>
    <property type="evidence" value="ECO:0000318"/>
    <property type="project" value="GO_Central"/>
</dbReference>
<organism evidence="4 5">
    <name type="scientific">Nematostella vectensis</name>
    <name type="common">Starlet sea anemone</name>
    <dbReference type="NCBI Taxonomy" id="45351"/>
    <lineage>
        <taxon>Eukaryota</taxon>
        <taxon>Metazoa</taxon>
        <taxon>Cnidaria</taxon>
        <taxon>Anthozoa</taxon>
        <taxon>Hexacorallia</taxon>
        <taxon>Actiniaria</taxon>
        <taxon>Edwardsiidae</taxon>
        <taxon>Nematostella</taxon>
    </lineage>
</organism>
<evidence type="ECO:0000256" key="2">
    <source>
        <dbReference type="ARBA" id="ARBA00022737"/>
    </source>
</evidence>
<dbReference type="SUPFAM" id="SSF50965">
    <property type="entry name" value="Galactose oxidase, central domain"/>
    <property type="match status" value="1"/>
</dbReference>
<gene>
    <name evidence="4" type="ORF">NEMVEDRAFT_v1g88501</name>
</gene>
<dbReference type="GO" id="GO:0005737">
    <property type="term" value="C:cytoplasm"/>
    <property type="evidence" value="ECO:0000318"/>
    <property type="project" value="GO_Central"/>
</dbReference>
<dbReference type="SMART" id="SM00612">
    <property type="entry name" value="Kelch"/>
    <property type="match status" value="6"/>
</dbReference>
<proteinExistence type="predicted"/>
<dbReference type="STRING" id="45351.A7RP55"/>
<dbReference type="PROSITE" id="PS50097">
    <property type="entry name" value="BTB"/>
    <property type="match status" value="1"/>
</dbReference>
<evidence type="ECO:0000256" key="1">
    <source>
        <dbReference type="ARBA" id="ARBA00022441"/>
    </source>
</evidence>
<evidence type="ECO:0000313" key="4">
    <source>
        <dbReference type="EMBL" id="EDO46854.1"/>
    </source>
</evidence>
<dbReference type="Gene3D" id="3.30.710.10">
    <property type="entry name" value="Potassium Channel Kv1.1, Chain A"/>
    <property type="match status" value="1"/>
</dbReference>
<dbReference type="Gene3D" id="2.120.10.80">
    <property type="entry name" value="Kelch-type beta propeller"/>
    <property type="match status" value="2"/>
</dbReference>
<reference evidence="4 5" key="1">
    <citation type="journal article" date="2007" name="Science">
        <title>Sea anemone genome reveals ancestral eumetazoan gene repertoire and genomic organization.</title>
        <authorList>
            <person name="Putnam N.H."/>
            <person name="Srivastava M."/>
            <person name="Hellsten U."/>
            <person name="Dirks B."/>
            <person name="Chapman J."/>
            <person name="Salamov A."/>
            <person name="Terry A."/>
            <person name="Shapiro H."/>
            <person name="Lindquist E."/>
            <person name="Kapitonov V.V."/>
            <person name="Jurka J."/>
            <person name="Genikhovich G."/>
            <person name="Grigoriev I.V."/>
            <person name="Lucas S.M."/>
            <person name="Steele R.E."/>
            <person name="Finnerty J.R."/>
            <person name="Technau U."/>
            <person name="Martindale M.Q."/>
            <person name="Rokhsar D.S."/>
        </authorList>
    </citation>
    <scope>NUCLEOTIDE SEQUENCE [LARGE SCALE GENOMIC DNA]</scope>
    <source>
        <strain evidence="5">CH2 X CH6</strain>
    </source>
</reference>
<dbReference type="SMART" id="SM00225">
    <property type="entry name" value="BTB"/>
    <property type="match status" value="1"/>
</dbReference>
<dbReference type="SUPFAM" id="SSF117281">
    <property type="entry name" value="Kelch motif"/>
    <property type="match status" value="1"/>
</dbReference>
<dbReference type="PIRSF" id="PIRSF037037">
    <property type="entry name" value="Kelch-like_protein_gigaxonin"/>
    <property type="match status" value="1"/>
</dbReference>
<sequence>MVNESDGLGIEFLHSKQLLIGLNQLRQRKELCDVELCVGNVQISAHRVVLSACSAYFDAMFTGNLLESKKQVIYIKGIDETALQLLVDFAYTGKAEITQENVQLLLPAANMLQLYKVKDACCQFLSDQLDYSNCLGISKFAEAFTCQTLVKKAKKFIQDNFRSVVEQEEFLLLPYSHVTELLEDDNLCVDSESVVFEAAVSWIKYRIVERGPLLSNLLQYVRLCLLNIRFLSQCLDTNELVKADRQCQNIIKDALKKRLLPARKSHKSLITQRRAPTRIFAVGGKNGLFATLNSVEFYEPRTEKWTEVVPMHLRRFEFGASFLEGKLYAVGGLVCGTGTNLGRAPFRYCDNGVECYDLVRDGEWTRVPPMHQCRSNHSVLTLGGYLYALGGYDGNSYLNTVERYCPKTKEWTMVSPMIFSRSCFAAEVADGYIYAFGGYGPSYLSTVERYDPSMDAWEMMPAMSMVRINSGVGVVAGCLYIVGGHNGVSHLQSVERFDPITNEWSMVAPMGRPRTGLSVAVLDGLLYAIGGHDGSGYLNLTQCYDTISNTWHSVKPMNSSRCSFGIATV</sequence>
<dbReference type="InterPro" id="IPR015915">
    <property type="entry name" value="Kelch-typ_b-propeller"/>
</dbReference>
<keyword evidence="5" id="KW-1185">Reference proteome</keyword>
<evidence type="ECO:0000313" key="5">
    <source>
        <dbReference type="Proteomes" id="UP000001593"/>
    </source>
</evidence>
<dbReference type="InParanoid" id="A7RP55"/>
<dbReference type="InterPro" id="IPR011705">
    <property type="entry name" value="BACK"/>
</dbReference>
<dbReference type="InterPro" id="IPR000210">
    <property type="entry name" value="BTB/POZ_dom"/>
</dbReference>
<dbReference type="GO" id="GO:0031463">
    <property type="term" value="C:Cul3-RING ubiquitin ligase complex"/>
    <property type="evidence" value="ECO:0000318"/>
    <property type="project" value="GO_Central"/>
</dbReference>
<dbReference type="OrthoDB" id="45365at2759"/>
<dbReference type="Gene3D" id="1.25.40.420">
    <property type="match status" value="1"/>
</dbReference>
<name>A7RP55_NEMVE</name>